<protein>
    <submittedName>
        <fullName evidence="1">Uncharacterized protein</fullName>
    </submittedName>
</protein>
<evidence type="ECO:0000313" key="2">
    <source>
        <dbReference type="Proteomes" id="UP001062846"/>
    </source>
</evidence>
<accession>A0ACC0MFW5</accession>
<reference evidence="1" key="1">
    <citation type="submission" date="2022-02" db="EMBL/GenBank/DDBJ databases">
        <title>Plant Genome Project.</title>
        <authorList>
            <person name="Zhang R.-G."/>
        </authorList>
    </citation>
    <scope>NUCLEOTIDE SEQUENCE</scope>
    <source>
        <strain evidence="1">AT1</strain>
    </source>
</reference>
<name>A0ACC0MFW5_RHOML</name>
<organism evidence="1 2">
    <name type="scientific">Rhododendron molle</name>
    <name type="common">Chinese azalea</name>
    <name type="synonym">Azalea mollis</name>
    <dbReference type="NCBI Taxonomy" id="49168"/>
    <lineage>
        <taxon>Eukaryota</taxon>
        <taxon>Viridiplantae</taxon>
        <taxon>Streptophyta</taxon>
        <taxon>Embryophyta</taxon>
        <taxon>Tracheophyta</taxon>
        <taxon>Spermatophyta</taxon>
        <taxon>Magnoliopsida</taxon>
        <taxon>eudicotyledons</taxon>
        <taxon>Gunneridae</taxon>
        <taxon>Pentapetalae</taxon>
        <taxon>asterids</taxon>
        <taxon>Ericales</taxon>
        <taxon>Ericaceae</taxon>
        <taxon>Ericoideae</taxon>
        <taxon>Rhodoreae</taxon>
        <taxon>Rhododendron</taxon>
    </lineage>
</organism>
<evidence type="ECO:0000313" key="1">
    <source>
        <dbReference type="EMBL" id="KAI8539203.1"/>
    </source>
</evidence>
<gene>
    <name evidence="1" type="ORF">RHMOL_Rhmol09G0163000</name>
</gene>
<proteinExistence type="predicted"/>
<sequence>MSLSELQNAVMSYHKVNMEIESDTEVVHLVKVVWWLEELKLKAKLWDRVLWKTASQTISLKLMVQQDLAKGKICKLLGLPEHTDLAHYLLMECFNILVWNCRGAGNDNFKRNFRDIMHQHKPEVVALLETKVALKSMSMFFKHLGLTATTHVDPTGRAGGFWILWDPTKVSLNTTHKTSQAIHTTVRKNNFEEWIFSAVYASPNPQIKEIL</sequence>
<keyword evidence="2" id="KW-1185">Reference proteome</keyword>
<dbReference type="Proteomes" id="UP001062846">
    <property type="component" value="Chromosome 9"/>
</dbReference>
<comment type="caution">
    <text evidence="1">The sequence shown here is derived from an EMBL/GenBank/DDBJ whole genome shotgun (WGS) entry which is preliminary data.</text>
</comment>
<dbReference type="EMBL" id="CM046396">
    <property type="protein sequence ID" value="KAI8539203.1"/>
    <property type="molecule type" value="Genomic_DNA"/>
</dbReference>